<dbReference type="Ensembl" id="ENSSPUT00000010807.1">
    <property type="protein sequence ID" value="ENSSPUP00000010145.1"/>
    <property type="gene ID" value="ENSSPUG00000007837.1"/>
</dbReference>
<dbReference type="GO" id="GO:0005886">
    <property type="term" value="C:plasma membrane"/>
    <property type="evidence" value="ECO:0007669"/>
    <property type="project" value="TreeGrafter"/>
</dbReference>
<evidence type="ECO:0000256" key="2">
    <source>
        <dbReference type="ARBA" id="ARBA00022737"/>
    </source>
</evidence>
<keyword evidence="3" id="KW-0812">Transmembrane</keyword>
<dbReference type="PANTHER" id="PTHR24369">
    <property type="entry name" value="ANTIGEN BSP, PUTATIVE-RELATED"/>
    <property type="match status" value="1"/>
</dbReference>
<dbReference type="SMART" id="SM00369">
    <property type="entry name" value="LRR_TYP"/>
    <property type="match status" value="5"/>
</dbReference>
<keyword evidence="2" id="KW-0677">Repeat</keyword>
<name>A0A8D0GSE3_SPHPU</name>
<protein>
    <recommendedName>
        <fullName evidence="6">LRRCT domain-containing protein</fullName>
    </recommendedName>
</protein>
<dbReference type="AlphaFoldDB" id="A0A8D0GSE3"/>
<dbReference type="InterPro" id="IPR032675">
    <property type="entry name" value="LRR_dom_sf"/>
</dbReference>
<reference evidence="4" key="2">
    <citation type="submission" date="2025-09" db="UniProtKB">
        <authorList>
            <consortium name="Ensembl"/>
        </authorList>
    </citation>
    <scope>IDENTIFICATION</scope>
</reference>
<dbReference type="InterPro" id="IPR003591">
    <property type="entry name" value="Leu-rich_rpt_typical-subtyp"/>
</dbReference>
<reference evidence="4" key="1">
    <citation type="submission" date="2025-08" db="UniProtKB">
        <authorList>
            <consortium name="Ensembl"/>
        </authorList>
    </citation>
    <scope>IDENTIFICATION</scope>
</reference>
<feature type="transmembrane region" description="Helical" evidence="3">
    <location>
        <begin position="268"/>
        <end position="292"/>
    </location>
</feature>
<proteinExistence type="predicted"/>
<dbReference type="PANTHER" id="PTHR24369:SF161">
    <property type="entry name" value="LEUCINE-RICH REPEAT-CONTAINING PROTEIN 53"/>
    <property type="match status" value="1"/>
</dbReference>
<keyword evidence="3" id="KW-1133">Transmembrane helix</keyword>
<dbReference type="GeneTree" id="ENSGT00940000166371"/>
<sequence length="477" mass="53358">MTQFIASCPSSCVVCSEEVTLCQGLTYILAAPATTKALIVTDGKITSIESFNLFLLLNITLLRLSSNGITDIKENAFNGLTDLRTLLLDHNQISSSSITDNTFSELQKLQMLVLSNNALSCIYGTWFKNMKSLIRLHLQRLDLSNNFISFIEKSVFQGLPELEEMDLSRNRLTVIPDAFSPLTQLNLLSLDQNPWDCSCKLGDLAFFLRNYVNSSARMLKNANSMDCRTSKDPSVGNVLDLSEANCKPAPHNSNGILKNKRRNYGRDIALVAVFSFLGAVGLTCLVLAFFNWKLQQGKANEHTSENCCCRTLDESQCGHEPRNYLTKGYCNCHLTQENETKVTSVVGSSREMPLLQENSHQATEEADTKSIGLETQLGGIHRENAHRQSGSFLCLNCRLVQSCPEEPSGPKVVANEAGVLTTHFLREVTKPRNLTQKRDLQTTGLEELPYYNKGGFFSWKILQVYYYFSLRSAMVRH</sequence>
<dbReference type="InterPro" id="IPR001611">
    <property type="entry name" value="Leu-rich_rpt"/>
</dbReference>
<dbReference type="SUPFAM" id="SSF52058">
    <property type="entry name" value="L domain-like"/>
    <property type="match status" value="1"/>
</dbReference>
<keyword evidence="3" id="KW-0472">Membrane</keyword>
<dbReference type="Pfam" id="PF13855">
    <property type="entry name" value="LRR_8"/>
    <property type="match status" value="2"/>
</dbReference>
<evidence type="ECO:0000256" key="1">
    <source>
        <dbReference type="ARBA" id="ARBA00022614"/>
    </source>
</evidence>
<organism evidence="4 5">
    <name type="scientific">Sphenodon punctatus</name>
    <name type="common">Tuatara</name>
    <name type="synonym">Hatteria punctata</name>
    <dbReference type="NCBI Taxonomy" id="8508"/>
    <lineage>
        <taxon>Eukaryota</taxon>
        <taxon>Metazoa</taxon>
        <taxon>Chordata</taxon>
        <taxon>Craniata</taxon>
        <taxon>Vertebrata</taxon>
        <taxon>Euteleostomi</taxon>
        <taxon>Lepidosauria</taxon>
        <taxon>Sphenodontia</taxon>
        <taxon>Sphenodontidae</taxon>
        <taxon>Sphenodon</taxon>
    </lineage>
</organism>
<dbReference type="InterPro" id="IPR050541">
    <property type="entry name" value="LRR_TM_domain-containing"/>
</dbReference>
<evidence type="ECO:0000313" key="5">
    <source>
        <dbReference type="Proteomes" id="UP000694392"/>
    </source>
</evidence>
<keyword evidence="5" id="KW-1185">Reference proteome</keyword>
<dbReference type="OMA" id="SQCGHEP"/>
<accession>A0A8D0GSE3</accession>
<evidence type="ECO:0000256" key="3">
    <source>
        <dbReference type="SAM" id="Phobius"/>
    </source>
</evidence>
<dbReference type="Proteomes" id="UP000694392">
    <property type="component" value="Unplaced"/>
</dbReference>
<dbReference type="PROSITE" id="PS51450">
    <property type="entry name" value="LRR"/>
    <property type="match status" value="1"/>
</dbReference>
<dbReference type="Gene3D" id="3.80.10.10">
    <property type="entry name" value="Ribonuclease Inhibitor"/>
    <property type="match status" value="2"/>
</dbReference>
<evidence type="ECO:0008006" key="6">
    <source>
        <dbReference type="Google" id="ProtNLM"/>
    </source>
</evidence>
<evidence type="ECO:0000313" key="4">
    <source>
        <dbReference type="Ensembl" id="ENSSPUP00000010145.1"/>
    </source>
</evidence>
<keyword evidence="1" id="KW-0433">Leucine-rich repeat</keyword>